<keyword evidence="5" id="KW-0934">Plastid</keyword>
<dbReference type="RefSeq" id="YP_009393198.1">
    <property type="nucleotide sequence ID" value="NC_035266.1"/>
</dbReference>
<dbReference type="PANTHER" id="PTHR10724:SF7">
    <property type="entry name" value="SMALL RIBOSOMAL SUBUNIT PROTEIN BS1C"/>
    <property type="match status" value="1"/>
</dbReference>
<feature type="domain" description="S1 motif" evidence="4">
    <location>
        <begin position="196"/>
        <end position="264"/>
    </location>
</feature>
<dbReference type="Pfam" id="PF00575">
    <property type="entry name" value="S1"/>
    <property type="match status" value="1"/>
</dbReference>
<dbReference type="GO" id="GO:0003729">
    <property type="term" value="F:mRNA binding"/>
    <property type="evidence" value="ECO:0007669"/>
    <property type="project" value="TreeGrafter"/>
</dbReference>
<dbReference type="InterPro" id="IPR012340">
    <property type="entry name" value="NA-bd_OB-fold"/>
</dbReference>
<gene>
    <name evidence="5" type="primary">rps1</name>
</gene>
<comment type="similarity">
    <text evidence="1">Belongs to the bacterial ribosomal protein bS1 family.</text>
</comment>
<dbReference type="Gene3D" id="2.40.50.140">
    <property type="entry name" value="Nucleic acid-binding proteins"/>
    <property type="match status" value="3"/>
</dbReference>
<proteinExistence type="inferred from homology"/>
<dbReference type="PROSITE" id="PS50126">
    <property type="entry name" value="S1"/>
    <property type="match status" value="3"/>
</dbReference>
<organism evidence="5">
    <name type="scientific">Bostrychia moritziana</name>
    <name type="common">Red alga</name>
    <name type="synonym">Polysiphonia moritziana</name>
    <dbReference type="NCBI Taxonomy" id="103713"/>
    <lineage>
        <taxon>Eukaryota</taxon>
        <taxon>Rhodophyta</taxon>
        <taxon>Florideophyceae</taxon>
        <taxon>Rhodymeniophycidae</taxon>
        <taxon>Ceramiales</taxon>
        <taxon>Rhodomelaceae</taxon>
        <taxon>Bostrychia</taxon>
    </lineage>
</organism>
<dbReference type="InterPro" id="IPR003029">
    <property type="entry name" value="S1_domain"/>
</dbReference>
<evidence type="ECO:0000256" key="1">
    <source>
        <dbReference type="ARBA" id="ARBA00006767"/>
    </source>
</evidence>
<dbReference type="SUPFAM" id="SSF50249">
    <property type="entry name" value="Nucleic acid-binding proteins"/>
    <property type="match status" value="3"/>
</dbReference>
<dbReference type="PRINTS" id="PR00681">
    <property type="entry name" value="RIBOSOMALS1"/>
</dbReference>
<dbReference type="AlphaFoldDB" id="A0A1Z1M730"/>
<feature type="domain" description="S1 motif" evidence="4">
    <location>
        <begin position="27"/>
        <end position="97"/>
    </location>
</feature>
<dbReference type="GO" id="GO:0006412">
    <property type="term" value="P:translation"/>
    <property type="evidence" value="ECO:0007669"/>
    <property type="project" value="TreeGrafter"/>
</dbReference>
<sequence length="267" mass="31008">MNKKKIMKNNNEFANILKKYNYNLLPGDIVAGTIIYKEKKGFLVNIGDQIAGYLPNEEIRITTNNQNTKHSTLVNRTVEFLLMAPKTNIKQYILSIKRLEYIRGWKRIKQLQKEEIIFHTNLHHINKGGIITYLEGIQGFIPKSHIYLKTKEKNKLYKDKIHIQCKILIINEKNNQLILSNKSAILFISTHKFKFGEIIYGKVKSIKPYGLFIDLYGITALLHISEIKSIRINNIQSSFKINTLTKVKVINIDIKQGRISVSKRNIK</sequence>
<dbReference type="CDD" id="cd04465">
    <property type="entry name" value="S1_RPS1_repeat_ec2_hs2"/>
    <property type="match status" value="1"/>
</dbReference>
<evidence type="ECO:0000256" key="2">
    <source>
        <dbReference type="ARBA" id="ARBA00022980"/>
    </source>
</evidence>
<reference evidence="5" key="1">
    <citation type="journal article" date="2017" name="J. Phycol.">
        <title>Analysis of chloroplast genomes and a supermatrix inform reclassification of the Rhodomelaceae (Rhodophyta).</title>
        <authorList>
            <person name="Diaz-Tapia P."/>
            <person name="Maggs C.A."/>
            <person name="West J.A."/>
            <person name="Verbruggen H."/>
        </authorList>
    </citation>
    <scope>NUCLEOTIDE SEQUENCE</scope>
    <source>
        <strain evidence="5">JW3660</strain>
    </source>
</reference>
<dbReference type="InterPro" id="IPR035104">
    <property type="entry name" value="Ribosomal_protein_S1-like"/>
</dbReference>
<evidence type="ECO:0000259" key="4">
    <source>
        <dbReference type="PROSITE" id="PS50126"/>
    </source>
</evidence>
<keyword evidence="3" id="KW-0687">Ribonucleoprotein</keyword>
<evidence type="ECO:0000313" key="5">
    <source>
        <dbReference type="EMBL" id="ARW61760.1"/>
    </source>
</evidence>
<dbReference type="GO" id="GO:0003735">
    <property type="term" value="F:structural constituent of ribosome"/>
    <property type="evidence" value="ECO:0007669"/>
    <property type="project" value="TreeGrafter"/>
</dbReference>
<geneLocation type="chloroplast" evidence="5"/>
<dbReference type="InterPro" id="IPR050437">
    <property type="entry name" value="Ribos_protein_bS1-like"/>
</dbReference>
<dbReference type="PANTHER" id="PTHR10724">
    <property type="entry name" value="30S RIBOSOMAL PROTEIN S1"/>
    <property type="match status" value="1"/>
</dbReference>
<accession>A0A1Z1M730</accession>
<feature type="domain" description="S1 motif" evidence="4">
    <location>
        <begin position="114"/>
        <end position="182"/>
    </location>
</feature>
<dbReference type="GO" id="GO:1990904">
    <property type="term" value="C:ribonucleoprotein complex"/>
    <property type="evidence" value="ECO:0007669"/>
    <property type="project" value="UniProtKB-KW"/>
</dbReference>
<keyword evidence="5" id="KW-0150">Chloroplast</keyword>
<dbReference type="EMBL" id="MF101419">
    <property type="protein sequence ID" value="ARW61760.1"/>
    <property type="molecule type" value="Genomic_DNA"/>
</dbReference>
<protein>
    <submittedName>
        <fullName evidence="5">Ribosomal protein S1</fullName>
    </submittedName>
</protein>
<dbReference type="SMART" id="SM00316">
    <property type="entry name" value="S1"/>
    <property type="match status" value="3"/>
</dbReference>
<dbReference type="GO" id="GO:0005840">
    <property type="term" value="C:ribosome"/>
    <property type="evidence" value="ECO:0007669"/>
    <property type="project" value="UniProtKB-KW"/>
</dbReference>
<dbReference type="GeneID" id="33354852"/>
<evidence type="ECO:0000256" key="3">
    <source>
        <dbReference type="ARBA" id="ARBA00023274"/>
    </source>
</evidence>
<keyword evidence="2 5" id="KW-0689">Ribosomal protein</keyword>
<name>A0A1Z1M730_BOSMO</name>